<reference evidence="2 3" key="1">
    <citation type="submission" date="2016-10" db="EMBL/GenBank/DDBJ databases">
        <authorList>
            <person name="de Groot N.N."/>
        </authorList>
    </citation>
    <scope>NUCLEOTIDE SEQUENCE [LARGE SCALE GENOMIC DNA]</scope>
    <source>
        <strain evidence="2 3">A52C2</strain>
    </source>
</reference>
<organism evidence="2 3">
    <name type="scientific">Faunimonas pinastri</name>
    <dbReference type="NCBI Taxonomy" id="1855383"/>
    <lineage>
        <taxon>Bacteria</taxon>
        <taxon>Pseudomonadati</taxon>
        <taxon>Pseudomonadota</taxon>
        <taxon>Alphaproteobacteria</taxon>
        <taxon>Hyphomicrobiales</taxon>
        <taxon>Afifellaceae</taxon>
        <taxon>Faunimonas</taxon>
    </lineage>
</organism>
<name>A0A1H9FJI5_9HYPH</name>
<dbReference type="GO" id="GO:0016740">
    <property type="term" value="F:transferase activity"/>
    <property type="evidence" value="ECO:0007669"/>
    <property type="project" value="UniProtKB-KW"/>
</dbReference>
<dbReference type="EMBL" id="FOFG01000004">
    <property type="protein sequence ID" value="SEQ38057.1"/>
    <property type="molecule type" value="Genomic_DNA"/>
</dbReference>
<dbReference type="InterPro" id="IPR038740">
    <property type="entry name" value="BioF2-like_GNAT_dom"/>
</dbReference>
<keyword evidence="2" id="KW-0808">Transferase</keyword>
<feature type="domain" description="BioF2-like acetyltransferase" evidence="1">
    <location>
        <begin position="185"/>
        <end position="329"/>
    </location>
</feature>
<dbReference type="STRING" id="1855383.SAMN05216548_104136"/>
<proteinExistence type="predicted"/>
<gene>
    <name evidence="2" type="ORF">SAMN05216548_104136</name>
</gene>
<dbReference type="InterPro" id="IPR016181">
    <property type="entry name" value="Acyl_CoA_acyltransferase"/>
</dbReference>
<evidence type="ECO:0000313" key="3">
    <source>
        <dbReference type="Proteomes" id="UP000199647"/>
    </source>
</evidence>
<evidence type="ECO:0000313" key="2">
    <source>
        <dbReference type="EMBL" id="SEQ38057.1"/>
    </source>
</evidence>
<sequence>MSGADAISLELPGAAFTTELIRDLNGLRALEKDWWALWHASGSATPFQSPAWLIPWWESFHPGALFTLAVRQGGRLVALSPGYLEDGVYGRRILPVGISLSDYHDVLLDPAAGDPALSALSALSDLAAAHSDEWDSWDLEELPEHAAAFRVPIPLGCRDEITPASACPVLEVVEGEDVFAQARKSKKRHLRLARNRAAKRGAVSFETATDETCLDLLGHLFRLHARRWGERGEEGVLAPDVVQQFQRAAVPRLQKAGLLRLDSLRIGGKIVAVQYCLRRGDWAATYINGFDPDYEFESPGMVLMEHVLADLAAGGVRTFSFLRGREAHKYDWGATDRMNRKRTISHAGAA</sequence>
<dbReference type="Pfam" id="PF13480">
    <property type="entry name" value="Acetyltransf_6"/>
    <property type="match status" value="1"/>
</dbReference>
<dbReference type="Proteomes" id="UP000199647">
    <property type="component" value="Unassembled WGS sequence"/>
</dbReference>
<dbReference type="AlphaFoldDB" id="A0A1H9FJI5"/>
<protein>
    <submittedName>
        <fullName evidence="2">Acetyltransferase involved in cellulose biosynthesis, CelD/BcsL family</fullName>
    </submittedName>
</protein>
<evidence type="ECO:0000259" key="1">
    <source>
        <dbReference type="Pfam" id="PF13480"/>
    </source>
</evidence>
<dbReference type="RefSeq" id="WP_092496009.1">
    <property type="nucleotide sequence ID" value="NZ_FOFG01000004.1"/>
</dbReference>
<dbReference type="Gene3D" id="3.40.630.30">
    <property type="match status" value="1"/>
</dbReference>
<dbReference type="OrthoDB" id="9808976at2"/>
<accession>A0A1H9FJI5</accession>
<dbReference type="SUPFAM" id="SSF55729">
    <property type="entry name" value="Acyl-CoA N-acyltransferases (Nat)"/>
    <property type="match status" value="1"/>
</dbReference>
<keyword evidence="3" id="KW-1185">Reference proteome</keyword>